<keyword evidence="5" id="KW-0234">DNA repair</keyword>
<gene>
    <name evidence="9" type="ORF">A2856_02540</name>
</gene>
<dbReference type="Pfam" id="PF02151">
    <property type="entry name" value="UVR"/>
    <property type="match status" value="1"/>
</dbReference>
<name>A0A1F7TKQ4_9BACT</name>
<dbReference type="InterPro" id="IPR047296">
    <property type="entry name" value="GIY-YIG_UvrC_Cho"/>
</dbReference>
<feature type="domain" description="UvrC family homology region profile" evidence="8">
    <location>
        <begin position="220"/>
        <end position="384"/>
    </location>
</feature>
<dbReference type="GO" id="GO:0009380">
    <property type="term" value="C:excinuclease repair complex"/>
    <property type="evidence" value="ECO:0007669"/>
    <property type="project" value="TreeGrafter"/>
</dbReference>
<proteinExistence type="predicted"/>
<dbReference type="STRING" id="1802385.A2856_02540"/>
<dbReference type="InterPro" id="IPR038476">
    <property type="entry name" value="UvrC_RNase_H_dom_sf"/>
</dbReference>
<dbReference type="Pfam" id="PF01541">
    <property type="entry name" value="GIY-YIG"/>
    <property type="match status" value="1"/>
</dbReference>
<dbReference type="InterPro" id="IPR001943">
    <property type="entry name" value="UVR_dom"/>
</dbReference>
<dbReference type="GO" id="GO:0006289">
    <property type="term" value="P:nucleotide-excision repair"/>
    <property type="evidence" value="ECO:0007669"/>
    <property type="project" value="InterPro"/>
</dbReference>
<dbReference type="SUPFAM" id="SSF46600">
    <property type="entry name" value="C-terminal UvrC-binding domain of UvrB"/>
    <property type="match status" value="1"/>
</dbReference>
<evidence type="ECO:0000259" key="7">
    <source>
        <dbReference type="PROSITE" id="PS50164"/>
    </source>
</evidence>
<dbReference type="SMART" id="SM00465">
    <property type="entry name" value="GIYc"/>
    <property type="match status" value="1"/>
</dbReference>
<accession>A0A1F7TKQ4</accession>
<evidence type="ECO:0000256" key="3">
    <source>
        <dbReference type="ARBA" id="ARBA00022769"/>
    </source>
</evidence>
<keyword evidence="4" id="KW-0267">Excision nuclease</keyword>
<dbReference type="InterPro" id="IPR050066">
    <property type="entry name" value="UvrABC_protein_C"/>
</dbReference>
<dbReference type="FunFam" id="3.40.1440.10:FF:000001">
    <property type="entry name" value="UvrABC system protein C"/>
    <property type="match status" value="1"/>
</dbReference>
<keyword evidence="2" id="KW-0227">DNA damage</keyword>
<keyword evidence="1" id="KW-0963">Cytoplasm</keyword>
<dbReference type="InterPro" id="IPR036876">
    <property type="entry name" value="UVR_dom_sf"/>
</dbReference>
<dbReference type="AlphaFoldDB" id="A0A1F7TKQ4"/>
<dbReference type="InterPro" id="IPR000305">
    <property type="entry name" value="GIY-YIG_endonuc"/>
</dbReference>
<evidence type="ECO:0000256" key="1">
    <source>
        <dbReference type="ARBA" id="ARBA00022490"/>
    </source>
</evidence>
<dbReference type="EMBL" id="MGDT01000007">
    <property type="protein sequence ID" value="OGL66545.1"/>
    <property type="molecule type" value="Genomic_DNA"/>
</dbReference>
<comment type="caution">
    <text evidence="9">The sequence shown here is derived from an EMBL/GenBank/DDBJ whole genome shotgun (WGS) entry which is preliminary data.</text>
</comment>
<dbReference type="Pfam" id="PF08459">
    <property type="entry name" value="UvrC_RNaseH_dom"/>
    <property type="match status" value="1"/>
</dbReference>
<keyword evidence="3" id="KW-0228">DNA excision</keyword>
<evidence type="ECO:0000256" key="4">
    <source>
        <dbReference type="ARBA" id="ARBA00022881"/>
    </source>
</evidence>
<evidence type="ECO:0000259" key="8">
    <source>
        <dbReference type="PROSITE" id="PS50165"/>
    </source>
</evidence>
<dbReference type="PANTHER" id="PTHR30562:SF1">
    <property type="entry name" value="UVRABC SYSTEM PROTEIN C"/>
    <property type="match status" value="1"/>
</dbReference>
<dbReference type="PROSITE" id="PS50151">
    <property type="entry name" value="UVR"/>
    <property type="match status" value="1"/>
</dbReference>
<dbReference type="SUPFAM" id="SSF82771">
    <property type="entry name" value="GIY-YIG endonuclease"/>
    <property type="match status" value="1"/>
</dbReference>
<evidence type="ECO:0008006" key="11">
    <source>
        <dbReference type="Google" id="ProtNLM"/>
    </source>
</evidence>
<feature type="domain" description="UVR" evidence="6">
    <location>
        <begin position="224"/>
        <end position="259"/>
    </location>
</feature>
<dbReference type="PANTHER" id="PTHR30562">
    <property type="entry name" value="UVRC/OXIDOREDUCTASE"/>
    <property type="match status" value="1"/>
</dbReference>
<dbReference type="Gene3D" id="3.30.420.340">
    <property type="entry name" value="UvrC, RNAse H endonuclease domain"/>
    <property type="match status" value="1"/>
</dbReference>
<dbReference type="PROSITE" id="PS50164">
    <property type="entry name" value="GIY_YIG"/>
    <property type="match status" value="1"/>
</dbReference>
<dbReference type="Gene3D" id="3.40.1440.10">
    <property type="entry name" value="GIY-YIG endonuclease"/>
    <property type="match status" value="1"/>
</dbReference>
<dbReference type="Gene3D" id="4.10.860.10">
    <property type="entry name" value="UVR domain"/>
    <property type="match status" value="1"/>
</dbReference>
<evidence type="ECO:0000256" key="2">
    <source>
        <dbReference type="ARBA" id="ARBA00022763"/>
    </source>
</evidence>
<evidence type="ECO:0000313" key="9">
    <source>
        <dbReference type="EMBL" id="OGL66545.1"/>
    </source>
</evidence>
<reference evidence="9 10" key="1">
    <citation type="journal article" date="2016" name="Nat. Commun.">
        <title>Thousands of microbial genomes shed light on interconnected biogeochemical processes in an aquifer system.</title>
        <authorList>
            <person name="Anantharaman K."/>
            <person name="Brown C.T."/>
            <person name="Hug L.A."/>
            <person name="Sharon I."/>
            <person name="Castelle C.J."/>
            <person name="Probst A.J."/>
            <person name="Thomas B.C."/>
            <person name="Singh A."/>
            <person name="Wilkins M.J."/>
            <person name="Karaoz U."/>
            <person name="Brodie E.L."/>
            <person name="Williams K.H."/>
            <person name="Hubbard S.S."/>
            <person name="Banfield J.F."/>
        </authorList>
    </citation>
    <scope>NUCLEOTIDE SEQUENCE [LARGE SCALE GENOMIC DNA]</scope>
</reference>
<sequence length="454" mass="51108">MIIAIMIPAGIQIKGGALPDSPGVYFYYDAADTLLYVGKATSLKKRVGSYFVKAHDGRIAEMVGRIARIEFIETPTVIEALVLEANQIKAKKPYYNVLMTDDKTFLYLAITNERYPRPLLMRGLELERDGINPFDRELSAKAKKKYLSVFGPYTSGPSLRKALDLVRRSIPWSDCSPPEVTGRTRSCFNVHIGKCLGVCAGIVDAKSYKRVIRHLILFFEGKKAVLIRQMEKEMKAAAKAERFEEAARLRNNMSALEHIRDVALIMREDVELPLEKTPSEGMIDLDGRIEAYDISNISGTSAVGSMVVFEEGKPARDKYRKFKIKTVKGSNDFAMLAEVLRRRLKRFSPLTKGGANGGRDGWPLPEIMVIDGGEGQVIAVRHIMEELGVEVPLIGIAKGFDRKQDRLVYDRGDLELARVANRGKELFQKARDESHRFAVRYHRELRGRKSLGIR</sequence>
<dbReference type="InterPro" id="IPR035901">
    <property type="entry name" value="GIY-YIG_endonuc_sf"/>
</dbReference>
<evidence type="ECO:0000313" key="10">
    <source>
        <dbReference type="Proteomes" id="UP000177885"/>
    </source>
</evidence>
<evidence type="ECO:0000259" key="6">
    <source>
        <dbReference type="PROSITE" id="PS50151"/>
    </source>
</evidence>
<dbReference type="CDD" id="cd10434">
    <property type="entry name" value="GIY-YIG_UvrC_Cho"/>
    <property type="match status" value="1"/>
</dbReference>
<evidence type="ECO:0000256" key="5">
    <source>
        <dbReference type="ARBA" id="ARBA00023204"/>
    </source>
</evidence>
<organism evidence="9 10">
    <name type="scientific">Candidatus Uhrbacteria bacterium RIFCSPHIGHO2_01_FULL_63_20</name>
    <dbReference type="NCBI Taxonomy" id="1802385"/>
    <lineage>
        <taxon>Bacteria</taxon>
        <taxon>Candidatus Uhriibacteriota</taxon>
    </lineage>
</organism>
<dbReference type="PROSITE" id="PS50165">
    <property type="entry name" value="UVRC"/>
    <property type="match status" value="1"/>
</dbReference>
<dbReference type="Proteomes" id="UP000177885">
    <property type="component" value="Unassembled WGS sequence"/>
</dbReference>
<dbReference type="GO" id="GO:0009381">
    <property type="term" value="F:excinuclease ABC activity"/>
    <property type="evidence" value="ECO:0007669"/>
    <property type="project" value="InterPro"/>
</dbReference>
<dbReference type="InterPro" id="IPR001162">
    <property type="entry name" value="UvrC_RNase_H_dom"/>
</dbReference>
<feature type="domain" description="GIY-YIG" evidence="7">
    <location>
        <begin position="20"/>
        <end position="97"/>
    </location>
</feature>
<protein>
    <recommendedName>
        <fullName evidence="11">Excinuclease ABC subunit C</fullName>
    </recommendedName>
</protein>